<dbReference type="GO" id="GO:0052689">
    <property type="term" value="F:carboxylic ester hydrolase activity"/>
    <property type="evidence" value="ECO:0007669"/>
    <property type="project" value="TreeGrafter"/>
</dbReference>
<evidence type="ECO:0000256" key="5">
    <source>
        <dbReference type="ARBA" id="ARBA00043667"/>
    </source>
</evidence>
<evidence type="ECO:0000256" key="7">
    <source>
        <dbReference type="ARBA" id="ARBA00044064"/>
    </source>
</evidence>
<dbReference type="EMBL" id="IAAA01012424">
    <property type="protein sequence ID" value="LAA04403.1"/>
    <property type="molecule type" value="mRNA"/>
</dbReference>
<reference evidence="13" key="1">
    <citation type="journal article" date="2016" name="Mol. Ecol. Resour.">
        <title>Evaluation of the impact of RNA preservation methods of spiders for de novo transcriptome assembly.</title>
        <authorList>
            <person name="Kono N."/>
            <person name="Nakamura H."/>
            <person name="Ito Y."/>
            <person name="Tomita M."/>
            <person name="Arakawa K."/>
        </authorList>
    </citation>
    <scope>NUCLEOTIDE SEQUENCE</scope>
    <source>
        <tissue evidence="13">Whole body</tissue>
    </source>
</reference>
<evidence type="ECO:0000256" key="10">
    <source>
        <dbReference type="ARBA" id="ARBA00048513"/>
    </source>
</evidence>
<dbReference type="InterPro" id="IPR000073">
    <property type="entry name" value="AB_hydrolase_1"/>
</dbReference>
<evidence type="ECO:0000256" key="2">
    <source>
        <dbReference type="ARBA" id="ARBA00022801"/>
    </source>
</evidence>
<dbReference type="EMBL" id="IAAA01012423">
    <property type="protein sequence ID" value="LAA04402.1"/>
    <property type="molecule type" value="mRNA"/>
</dbReference>
<dbReference type="PANTHER" id="PTHR46118">
    <property type="entry name" value="PROTEIN ABHD11"/>
    <property type="match status" value="1"/>
</dbReference>
<comment type="catalytic activity">
    <reaction evidence="9">
        <text>1,2-didecanoylglycerol + H2O = decanoylglycerol + decanoate + H(+)</text>
        <dbReference type="Rhea" id="RHEA:48596"/>
        <dbReference type="ChEBI" id="CHEBI:11152"/>
        <dbReference type="ChEBI" id="CHEBI:15377"/>
        <dbReference type="ChEBI" id="CHEBI:15378"/>
        <dbReference type="ChEBI" id="CHEBI:27689"/>
        <dbReference type="ChEBI" id="CHEBI:90605"/>
    </reaction>
</comment>
<proteinExistence type="evidence at transcript level"/>
<dbReference type="AlphaFoldDB" id="A0A2L2Y8D1"/>
<evidence type="ECO:0000256" key="6">
    <source>
        <dbReference type="ARBA" id="ARBA00043742"/>
    </source>
</evidence>
<evidence type="ECO:0000256" key="3">
    <source>
        <dbReference type="ARBA" id="ARBA00026104"/>
    </source>
</evidence>
<accession>A0A2L2Y8D1</accession>
<evidence type="ECO:0000313" key="13">
    <source>
        <dbReference type="EMBL" id="LAA04403.1"/>
    </source>
</evidence>
<evidence type="ECO:0000256" key="4">
    <source>
        <dbReference type="ARBA" id="ARBA00042703"/>
    </source>
</evidence>
<sequence length="288" mass="33412">MNDYVPIKLAYDVAEPMFGRDENLCPIIFIHGFNQSKELWHQIPYEIANETHRRAYAYDIRNHGDSQWSNTFNCDLMLKDLQHFMNSNKIQKAIIIAHSLSAYVALKFAITSPERVEMVIAADPLIGIETKEERDASVPYGLLWAEAIRKVPPFTTKDMAIKLAVDYMYDQIPPEKQETLSDKEHLYQCNYILNHKDDGSYDVKLNVEVVIESFKTDVRLYPLEGVYEGPAYFINGSKSYFKVYEKKEEILKHFPKAELFLINGASHHVHIDATEEFIQLLFKILVKN</sequence>
<dbReference type="Gene3D" id="3.40.50.1820">
    <property type="entry name" value="alpha/beta hydrolase"/>
    <property type="match status" value="1"/>
</dbReference>
<dbReference type="InterPro" id="IPR029058">
    <property type="entry name" value="AB_hydrolase_fold"/>
</dbReference>
<evidence type="ECO:0000256" key="11">
    <source>
        <dbReference type="ARBA" id="ARBA00048919"/>
    </source>
</evidence>
<evidence type="ECO:0000259" key="12">
    <source>
        <dbReference type="Pfam" id="PF00561"/>
    </source>
</evidence>
<comment type="catalytic activity">
    <reaction evidence="8">
        <text>1-octadecanoyl-2-(4Z,7Z,10Z,13Z,16Z,19Z-docosahexaenoyl)-sn-glycerol + H2O = 2-(4Z,7Z,10Z,13Z,16Z,19Z-docosahexaenoyl)-glycerol + octadecanoate + H(+)</text>
        <dbReference type="Rhea" id="RHEA:77107"/>
        <dbReference type="ChEBI" id="CHEBI:15377"/>
        <dbReference type="ChEBI" id="CHEBI:15378"/>
        <dbReference type="ChEBI" id="CHEBI:25629"/>
        <dbReference type="ChEBI" id="CHEBI:77129"/>
        <dbReference type="ChEBI" id="CHEBI:186738"/>
    </reaction>
</comment>
<evidence type="ECO:0000256" key="1">
    <source>
        <dbReference type="ARBA" id="ARBA00008645"/>
    </source>
</evidence>
<dbReference type="Pfam" id="PF00561">
    <property type="entry name" value="Abhydrolase_1"/>
    <property type="match status" value="1"/>
</dbReference>
<protein>
    <recommendedName>
        <fullName evidence="7">sn-1-specific diacylglycerol lipase ABHD11</fullName>
        <ecNumber evidence="3">3.1.1.116</ecNumber>
    </recommendedName>
    <alternativeName>
        <fullName evidence="4">Alpha/beta hydrolase domain-containing protein 11</fullName>
    </alternativeName>
</protein>
<dbReference type="EC" id="3.1.1.116" evidence="3"/>
<feature type="domain" description="AB hydrolase-1" evidence="12">
    <location>
        <begin position="26"/>
        <end position="273"/>
    </location>
</feature>
<comment type="catalytic activity">
    <reaction evidence="6">
        <text>a 1,3-diacyl-sn-glycerol + H2O = a 1-acyl-sn-glycerol + a fatty acid + H(+)</text>
        <dbReference type="Rhea" id="RHEA:38503"/>
        <dbReference type="ChEBI" id="CHEBI:15377"/>
        <dbReference type="ChEBI" id="CHEBI:15378"/>
        <dbReference type="ChEBI" id="CHEBI:28868"/>
        <dbReference type="ChEBI" id="CHEBI:64683"/>
        <dbReference type="ChEBI" id="CHEBI:77272"/>
    </reaction>
</comment>
<dbReference type="PANTHER" id="PTHR46118:SF4">
    <property type="entry name" value="PROTEIN ABHD11"/>
    <property type="match status" value="1"/>
</dbReference>
<comment type="catalytic activity">
    <reaction evidence="11">
        <text>1-octadecanoyl-2-(5Z,8Z,11Z,14Z-eicosatetraenoyl)-sn-glycerol + H2O = 2-(5Z,8Z,11Z,14Z-eicosatetraenoyl)-glycerol + octadecanoate + H(+)</text>
        <dbReference type="Rhea" id="RHEA:38507"/>
        <dbReference type="ChEBI" id="CHEBI:15377"/>
        <dbReference type="ChEBI" id="CHEBI:15378"/>
        <dbReference type="ChEBI" id="CHEBI:25629"/>
        <dbReference type="ChEBI" id="CHEBI:52392"/>
        <dbReference type="ChEBI" id="CHEBI:75728"/>
    </reaction>
</comment>
<keyword evidence="2 13" id="KW-0378">Hydrolase</keyword>
<name>A0A2L2Y8D1_PARTP</name>
<comment type="catalytic activity">
    <reaction evidence="10">
        <text>1-octadecanoyl-2-(9Z-octadecenoyl)-sn-glycerol + H2O = 2-(9Z-octadecenoyl)-glycerol + octadecanoate + H(+)</text>
        <dbReference type="Rhea" id="RHEA:77103"/>
        <dbReference type="ChEBI" id="CHEBI:15377"/>
        <dbReference type="ChEBI" id="CHEBI:15378"/>
        <dbReference type="ChEBI" id="CHEBI:25629"/>
        <dbReference type="ChEBI" id="CHEBI:73990"/>
        <dbReference type="ChEBI" id="CHEBI:75468"/>
    </reaction>
</comment>
<evidence type="ECO:0000256" key="9">
    <source>
        <dbReference type="ARBA" id="ARBA00048504"/>
    </source>
</evidence>
<comment type="similarity">
    <text evidence="1">Belongs to the AB hydrolase superfamily.</text>
</comment>
<organism evidence="13">
    <name type="scientific">Parasteatoda tepidariorum</name>
    <name type="common">Common house spider</name>
    <name type="synonym">Achaearanea tepidariorum</name>
    <dbReference type="NCBI Taxonomy" id="114398"/>
    <lineage>
        <taxon>Eukaryota</taxon>
        <taxon>Metazoa</taxon>
        <taxon>Ecdysozoa</taxon>
        <taxon>Arthropoda</taxon>
        <taxon>Chelicerata</taxon>
        <taxon>Arachnida</taxon>
        <taxon>Araneae</taxon>
        <taxon>Araneomorphae</taxon>
        <taxon>Entelegynae</taxon>
        <taxon>Araneoidea</taxon>
        <taxon>Theridiidae</taxon>
        <taxon>Parasteatoda</taxon>
    </lineage>
</organism>
<evidence type="ECO:0000256" key="8">
    <source>
        <dbReference type="ARBA" id="ARBA00048283"/>
    </source>
</evidence>
<dbReference type="SUPFAM" id="SSF53474">
    <property type="entry name" value="alpha/beta-Hydrolases"/>
    <property type="match status" value="1"/>
</dbReference>
<comment type="catalytic activity">
    <reaction evidence="5">
        <text>a 1,2-diacyl-sn-glycerol + H2O = a 2-acylglycerol + a fatty acid + H(+)</text>
        <dbReference type="Rhea" id="RHEA:33275"/>
        <dbReference type="ChEBI" id="CHEBI:15377"/>
        <dbReference type="ChEBI" id="CHEBI:15378"/>
        <dbReference type="ChEBI" id="CHEBI:17389"/>
        <dbReference type="ChEBI" id="CHEBI:17815"/>
        <dbReference type="ChEBI" id="CHEBI:28868"/>
        <dbReference type="EC" id="3.1.1.116"/>
    </reaction>
</comment>
<dbReference type="OrthoDB" id="6437439at2759"/>